<feature type="region of interest" description="Disordered" evidence="1">
    <location>
        <begin position="253"/>
        <end position="272"/>
    </location>
</feature>
<comment type="caution">
    <text evidence="2">The sequence shown here is derived from an EMBL/GenBank/DDBJ whole genome shotgun (WGS) entry which is preliminary data.</text>
</comment>
<gene>
    <name evidence="2" type="ORF">R3P38DRAFT_2803928</name>
</gene>
<organism evidence="2 3">
    <name type="scientific">Favolaschia claudopus</name>
    <dbReference type="NCBI Taxonomy" id="2862362"/>
    <lineage>
        <taxon>Eukaryota</taxon>
        <taxon>Fungi</taxon>
        <taxon>Dikarya</taxon>
        <taxon>Basidiomycota</taxon>
        <taxon>Agaricomycotina</taxon>
        <taxon>Agaricomycetes</taxon>
        <taxon>Agaricomycetidae</taxon>
        <taxon>Agaricales</taxon>
        <taxon>Marasmiineae</taxon>
        <taxon>Mycenaceae</taxon>
        <taxon>Favolaschia</taxon>
    </lineage>
</organism>
<dbReference type="EMBL" id="JAWWNJ010000118">
    <property type="protein sequence ID" value="KAK6988983.1"/>
    <property type="molecule type" value="Genomic_DNA"/>
</dbReference>
<evidence type="ECO:0000313" key="3">
    <source>
        <dbReference type="Proteomes" id="UP001362999"/>
    </source>
</evidence>
<feature type="compositionally biased region" description="Low complexity" evidence="1">
    <location>
        <begin position="259"/>
        <end position="272"/>
    </location>
</feature>
<proteinExistence type="predicted"/>
<evidence type="ECO:0000256" key="1">
    <source>
        <dbReference type="SAM" id="MobiDB-lite"/>
    </source>
</evidence>
<sequence length="272" mass="30112">MLNTTKAESNDVGSQDCFPRSSQNIAHATRKDSAAATDAGDDEEGMVWVHNKSTRGDVGRRDDRNFRVARNYSGSFISPSDIRFFEDRSFKHASVGFREWVVAGSVRFAIFNQYNELELAQIISASKHSRRLHGIEWALLFFTYCAPRGRAALRKCRRLPSVAAQRSRAPMLLKLSCLETRLGNVEMVVEGKKGMNQMRLRQGIRQKVVVQQGHRFPPVLLGREGGRPVRGSSPTGPSVWKVVVLEGVISRRSSRSESGRPAGGSSPAGLSV</sequence>
<keyword evidence="3" id="KW-1185">Reference proteome</keyword>
<name>A0AAV9ZS42_9AGAR</name>
<feature type="compositionally biased region" description="Polar residues" evidence="1">
    <location>
        <begin position="1"/>
        <end position="13"/>
    </location>
</feature>
<reference evidence="2 3" key="1">
    <citation type="journal article" date="2024" name="J Genomics">
        <title>Draft genome sequencing and assembly of Favolaschia claudopus CIRM-BRFM 2984 isolated from oak limbs.</title>
        <authorList>
            <person name="Navarro D."/>
            <person name="Drula E."/>
            <person name="Chaduli D."/>
            <person name="Cazenave R."/>
            <person name="Ahrendt S."/>
            <person name="Wang J."/>
            <person name="Lipzen A."/>
            <person name="Daum C."/>
            <person name="Barry K."/>
            <person name="Grigoriev I.V."/>
            <person name="Favel A."/>
            <person name="Rosso M.N."/>
            <person name="Martin F."/>
        </authorList>
    </citation>
    <scope>NUCLEOTIDE SEQUENCE [LARGE SCALE GENOMIC DNA]</scope>
    <source>
        <strain evidence="2 3">CIRM-BRFM 2984</strain>
    </source>
</reference>
<protein>
    <submittedName>
        <fullName evidence="2">Uncharacterized protein</fullName>
    </submittedName>
</protein>
<evidence type="ECO:0000313" key="2">
    <source>
        <dbReference type="EMBL" id="KAK6988983.1"/>
    </source>
</evidence>
<dbReference type="Proteomes" id="UP001362999">
    <property type="component" value="Unassembled WGS sequence"/>
</dbReference>
<accession>A0AAV9ZS42</accession>
<feature type="region of interest" description="Disordered" evidence="1">
    <location>
        <begin position="1"/>
        <end position="47"/>
    </location>
</feature>
<dbReference type="AlphaFoldDB" id="A0AAV9ZS42"/>